<feature type="compositionally biased region" description="Basic and acidic residues" evidence="2">
    <location>
        <begin position="291"/>
        <end position="300"/>
    </location>
</feature>
<feature type="compositionally biased region" description="Basic and acidic residues" evidence="2">
    <location>
        <begin position="338"/>
        <end position="362"/>
    </location>
</feature>
<evidence type="ECO:0000313" key="3">
    <source>
        <dbReference type="Proteomes" id="UP000504603"/>
    </source>
</evidence>
<evidence type="ECO:0000256" key="1">
    <source>
        <dbReference type="ARBA" id="ARBA00005536"/>
    </source>
</evidence>
<proteinExistence type="inferred from homology"/>
<dbReference type="FunFam" id="1.20.1260.60:FF:000002">
    <property type="entry name" value="Vacuolar protein sorting-associated protein IST1"/>
    <property type="match status" value="1"/>
</dbReference>
<evidence type="ECO:0000256" key="2">
    <source>
        <dbReference type="SAM" id="MobiDB-lite"/>
    </source>
</evidence>
<dbReference type="PANTHER" id="PTHR12161:SF16">
    <property type="entry name" value="REGULATOR OF VPS4 ACTIVITY IN THE MVB PATHWAY PROTEIN"/>
    <property type="match status" value="1"/>
</dbReference>
<dbReference type="KEGG" id="mcha:111016871"/>
<name>A0A6J1D319_MOMCH</name>
<protein>
    <submittedName>
        <fullName evidence="4">Uncharacterized protein LOC111016871</fullName>
    </submittedName>
</protein>
<dbReference type="AlphaFoldDB" id="A0A6J1D319"/>
<dbReference type="GeneID" id="111016871"/>
<dbReference type="InterPro" id="IPR005061">
    <property type="entry name" value="Ist1"/>
</dbReference>
<sequence length="409" mass="45982">MGRKLDALLGKNRHLKPSKFKALANMAISRTAILKNQHQARSSLARADVLQLLNLGHQHRAKLRVEIVIKESNMLDALGMIEDYCYLLMERVDLLRMSKECPGEVKEAISTLIFAASRCGEFPELQEIRRIFELKFGREFASSAVDLRNNCGVRLKMIQKFSTKQPSIETKLKVLEEIASENGITLHLEEEPEITIKEQLNQKLEAKTSADLDNPEVINATNNLHEEMFKNESELVRAKKFNDVASAAQEAFQSAAYAAVAARAAIELSRSESQDVEDDSHLQRSMTPDMDSSHEPKLNIEEASTPPSKIDHSDDIFSFEKIHPDESSSSECEDEDIAERNQETHLEHAGESPEKPVKESKPSDPNLDSSNPDSISQNELENDKLVSKENAFASKTEISDEDIRVRESK</sequence>
<dbReference type="Pfam" id="PF03398">
    <property type="entry name" value="Ist1"/>
    <property type="match status" value="1"/>
</dbReference>
<dbReference type="GO" id="GO:0015031">
    <property type="term" value="P:protein transport"/>
    <property type="evidence" value="ECO:0007669"/>
    <property type="project" value="InterPro"/>
</dbReference>
<comment type="similarity">
    <text evidence="1">Belongs to the IST1 family.</text>
</comment>
<feature type="region of interest" description="Disordered" evidence="2">
    <location>
        <begin position="269"/>
        <end position="409"/>
    </location>
</feature>
<accession>A0A6J1D319</accession>
<dbReference type="Proteomes" id="UP000504603">
    <property type="component" value="Unplaced"/>
</dbReference>
<dbReference type="InterPro" id="IPR042277">
    <property type="entry name" value="IST1-like"/>
</dbReference>
<feature type="compositionally biased region" description="Basic and acidic residues" evidence="2">
    <location>
        <begin position="397"/>
        <end position="409"/>
    </location>
</feature>
<dbReference type="OrthoDB" id="29853at2759"/>
<dbReference type="PANTHER" id="PTHR12161">
    <property type="entry name" value="IST1 FAMILY MEMBER"/>
    <property type="match status" value="1"/>
</dbReference>
<evidence type="ECO:0000313" key="4">
    <source>
        <dbReference type="RefSeq" id="XP_022148119.1"/>
    </source>
</evidence>
<feature type="compositionally biased region" description="Low complexity" evidence="2">
    <location>
        <begin position="363"/>
        <end position="376"/>
    </location>
</feature>
<dbReference type="Gene3D" id="1.20.1260.60">
    <property type="entry name" value="Vacuolar protein sorting-associated protein Ist1"/>
    <property type="match status" value="1"/>
</dbReference>
<gene>
    <name evidence="4" type="primary">LOC111016871</name>
</gene>
<reference evidence="4" key="1">
    <citation type="submission" date="2025-08" db="UniProtKB">
        <authorList>
            <consortium name="RefSeq"/>
        </authorList>
    </citation>
    <scope>IDENTIFICATION</scope>
    <source>
        <strain evidence="4">OHB3-1</strain>
    </source>
</reference>
<feature type="compositionally biased region" description="Basic and acidic residues" evidence="2">
    <location>
        <begin position="309"/>
        <end position="326"/>
    </location>
</feature>
<dbReference type="RefSeq" id="XP_022148119.1">
    <property type="nucleotide sequence ID" value="XM_022292427.1"/>
</dbReference>
<keyword evidence="3" id="KW-1185">Reference proteome</keyword>
<organism evidence="3 4">
    <name type="scientific">Momordica charantia</name>
    <name type="common">Bitter gourd</name>
    <name type="synonym">Balsam pear</name>
    <dbReference type="NCBI Taxonomy" id="3673"/>
    <lineage>
        <taxon>Eukaryota</taxon>
        <taxon>Viridiplantae</taxon>
        <taxon>Streptophyta</taxon>
        <taxon>Embryophyta</taxon>
        <taxon>Tracheophyta</taxon>
        <taxon>Spermatophyta</taxon>
        <taxon>Magnoliopsida</taxon>
        <taxon>eudicotyledons</taxon>
        <taxon>Gunneridae</taxon>
        <taxon>Pentapetalae</taxon>
        <taxon>rosids</taxon>
        <taxon>fabids</taxon>
        <taxon>Cucurbitales</taxon>
        <taxon>Cucurbitaceae</taxon>
        <taxon>Momordiceae</taxon>
        <taxon>Momordica</taxon>
    </lineage>
</organism>